<gene>
    <name evidence="1" type="ORF">FVP33_04520</name>
</gene>
<dbReference type="RefSeq" id="WP_147782429.1">
    <property type="nucleotide sequence ID" value="NZ_VRMG01000004.1"/>
</dbReference>
<comment type="caution">
    <text evidence="1">The sequence shown here is derived from an EMBL/GenBank/DDBJ whole genome shotgun (WGS) entry which is preliminary data.</text>
</comment>
<organism evidence="1 2">
    <name type="scientific">Lacisediminihabitans profunda</name>
    <dbReference type="NCBI Taxonomy" id="2594790"/>
    <lineage>
        <taxon>Bacteria</taxon>
        <taxon>Bacillati</taxon>
        <taxon>Actinomycetota</taxon>
        <taxon>Actinomycetes</taxon>
        <taxon>Micrococcales</taxon>
        <taxon>Microbacteriaceae</taxon>
        <taxon>Lacisediminihabitans</taxon>
    </lineage>
</organism>
<name>A0A5C8UWY2_9MICO</name>
<sequence length="139" mass="15181">MESRNISVAIDRPDEAVYAFAADPANLPLWAAGLGSSIELVDGRWIAETSGGSVVVEFLPSNDFGILDHVVTLPNGERVLNPMRVIGYRDRSEVVFTLNRRPGMTDEEFESDAAAVAADLATLKRVLEQRPESPDRVRG</sequence>
<evidence type="ECO:0000313" key="1">
    <source>
        <dbReference type="EMBL" id="TXN32178.1"/>
    </source>
</evidence>
<dbReference type="Gene3D" id="3.30.530.20">
    <property type="match status" value="1"/>
</dbReference>
<keyword evidence="2" id="KW-1185">Reference proteome</keyword>
<dbReference type="InterPro" id="IPR023393">
    <property type="entry name" value="START-like_dom_sf"/>
</dbReference>
<dbReference type="AlphaFoldDB" id="A0A5C8UWY2"/>
<dbReference type="Proteomes" id="UP000321379">
    <property type="component" value="Unassembled WGS sequence"/>
</dbReference>
<dbReference type="EMBL" id="VRMG01000004">
    <property type="protein sequence ID" value="TXN32178.1"/>
    <property type="molecule type" value="Genomic_DNA"/>
</dbReference>
<proteinExistence type="predicted"/>
<dbReference type="SUPFAM" id="SSF55961">
    <property type="entry name" value="Bet v1-like"/>
    <property type="match status" value="1"/>
</dbReference>
<accession>A0A5C8UWY2</accession>
<reference evidence="1 2" key="1">
    <citation type="submission" date="2019-08" db="EMBL/GenBank/DDBJ databases">
        <title>Bacterial whole genome sequence for Glaciihabitans sp. CHu50b-6-2.</title>
        <authorList>
            <person name="Jin L."/>
        </authorList>
    </citation>
    <scope>NUCLEOTIDE SEQUENCE [LARGE SCALE GENOMIC DNA]</scope>
    <source>
        <strain evidence="1 2">CHu50b-6-2</strain>
    </source>
</reference>
<protein>
    <submittedName>
        <fullName evidence="1">SRPBCC family protein</fullName>
    </submittedName>
</protein>
<evidence type="ECO:0000313" key="2">
    <source>
        <dbReference type="Proteomes" id="UP000321379"/>
    </source>
</evidence>